<comment type="subunit">
    <text evidence="7">Component of ORC, a complex composed of at least 6 subunits: ORC1, ORC2, ORC3, ORC4, ORC5 and ORC6. ORC is regulated in a cell-cycle dependent manner. It is sequentially assembled at the exit from anaphase of mitosis and disassembled as cells enter S phase.</text>
</comment>
<comment type="similarity">
    <text evidence="2">Belongs to the ORC5 family.</text>
</comment>
<comment type="subcellular location">
    <subcellularLocation>
        <location evidence="1">Nucleus</location>
    </subcellularLocation>
</comment>
<keyword evidence="5" id="KW-0067">ATP-binding</keyword>
<sequence>MTAVLQHPGYEEERMQRVAGQLPGREVQAGMLLSLMGQPQHYSYPSIFIYGHRASGKSHVMHVLLKELELPHATVSCVECVSVTLLFEQVLLSFFGCDAASLLPCSPSLSDFVRIYRQQCSQTPAKETRYIVMDKAELLRDADTNLLPALLRLQELVEDNVTVILLSEIVWDNFRPNTGCFEPLLLNFPDYSKGELQQILSQDRHPSYSAEFYSSYINILLGVFYSVCRDLRELRRLAALNFSKFCEPLAEGKVKETDTHKLWKNIEPHLKKAMQTVYLREVSSLQWEQMQQMEEKEAGALRGVDTHSAVALDDFLRIAAYLASYNPARTDKRFFLKHHGKIRKTNFLKKNEKTSNHLLGPKPFPLDRLLAIFYSVVDSRVAPTASIFSQISSLVTLQLLTQVSHNDQLNAPKYKCAVSMDFICAISRTVNFDIVKYLYDFL</sequence>
<dbReference type="Proteomes" id="UP000261600">
    <property type="component" value="Unplaced"/>
</dbReference>
<dbReference type="Gene3D" id="3.40.50.300">
    <property type="entry name" value="P-loop containing nucleotide triphosphate hydrolases"/>
    <property type="match status" value="1"/>
</dbReference>
<feature type="domain" description="Orc1-like AAA ATPase" evidence="10">
    <location>
        <begin position="21"/>
        <end position="164"/>
    </location>
</feature>
<dbReference type="AlphaFoldDB" id="A0A3Q3JLE4"/>
<dbReference type="InterPro" id="IPR047088">
    <property type="entry name" value="ORC5_C"/>
</dbReference>
<evidence type="ECO:0000256" key="8">
    <source>
        <dbReference type="ARBA" id="ARBA00057448"/>
    </source>
</evidence>
<evidence type="ECO:0000256" key="6">
    <source>
        <dbReference type="ARBA" id="ARBA00023242"/>
    </source>
</evidence>
<reference evidence="13" key="1">
    <citation type="submission" date="2025-08" db="UniProtKB">
        <authorList>
            <consortium name="Ensembl"/>
        </authorList>
    </citation>
    <scope>IDENTIFICATION</scope>
</reference>
<evidence type="ECO:0000313" key="13">
    <source>
        <dbReference type="Ensembl" id="ENSMALP00000020818.1"/>
    </source>
</evidence>
<accession>A0A3Q3JLE4</accession>
<evidence type="ECO:0000256" key="1">
    <source>
        <dbReference type="ARBA" id="ARBA00004123"/>
    </source>
</evidence>
<evidence type="ECO:0000256" key="5">
    <source>
        <dbReference type="ARBA" id="ARBA00022840"/>
    </source>
</evidence>
<keyword evidence="14" id="KW-1185">Reference proteome</keyword>
<evidence type="ECO:0000259" key="10">
    <source>
        <dbReference type="Pfam" id="PF13191"/>
    </source>
</evidence>
<evidence type="ECO:0000259" key="11">
    <source>
        <dbReference type="Pfam" id="PF14630"/>
    </source>
</evidence>
<organism evidence="13 14">
    <name type="scientific">Monopterus albus</name>
    <name type="common">Swamp eel</name>
    <dbReference type="NCBI Taxonomy" id="43700"/>
    <lineage>
        <taxon>Eukaryota</taxon>
        <taxon>Metazoa</taxon>
        <taxon>Chordata</taxon>
        <taxon>Craniata</taxon>
        <taxon>Vertebrata</taxon>
        <taxon>Euteleostomi</taxon>
        <taxon>Actinopterygii</taxon>
        <taxon>Neopterygii</taxon>
        <taxon>Teleostei</taxon>
        <taxon>Neoteleostei</taxon>
        <taxon>Acanthomorphata</taxon>
        <taxon>Anabantaria</taxon>
        <taxon>Synbranchiformes</taxon>
        <taxon>Synbranchidae</taxon>
        <taxon>Monopterus</taxon>
    </lineage>
</organism>
<dbReference type="PANTHER" id="PTHR12705">
    <property type="entry name" value="ORIGIN RECOGNITION COMPLEX SUBUNIT 5"/>
    <property type="match status" value="1"/>
</dbReference>
<reference evidence="13" key="2">
    <citation type="submission" date="2025-09" db="UniProtKB">
        <authorList>
            <consortium name="Ensembl"/>
        </authorList>
    </citation>
    <scope>IDENTIFICATION</scope>
</reference>
<dbReference type="FunFam" id="3.40.50.300:FF:000673">
    <property type="entry name" value="Origin recognition complex subunit 5"/>
    <property type="match status" value="1"/>
</dbReference>
<dbReference type="Gene3D" id="1.10.8.60">
    <property type="match status" value="1"/>
</dbReference>
<dbReference type="InterPro" id="IPR027417">
    <property type="entry name" value="P-loop_NTPase"/>
</dbReference>
<comment type="function">
    <text evidence="8">Component of the origin recognition complex (ORC) that binds origins of replication. DNA-binding is ATP-dependent. The specific DNA sequences that define origins of replication have not been identified yet. ORC is required to assemble the pre-replication complex necessary to initiate DNA replication.</text>
</comment>
<dbReference type="GO" id="GO:0005664">
    <property type="term" value="C:nuclear origin of replication recognition complex"/>
    <property type="evidence" value="ECO:0007669"/>
    <property type="project" value="TreeGrafter"/>
</dbReference>
<dbReference type="GO" id="GO:0003688">
    <property type="term" value="F:DNA replication origin binding"/>
    <property type="evidence" value="ECO:0007669"/>
    <property type="project" value="TreeGrafter"/>
</dbReference>
<dbReference type="STRING" id="43700.ENSMALP00000020818"/>
<evidence type="ECO:0000256" key="9">
    <source>
        <dbReference type="ARBA" id="ARBA00069657"/>
    </source>
</evidence>
<evidence type="ECO:0000256" key="4">
    <source>
        <dbReference type="ARBA" id="ARBA00022741"/>
    </source>
</evidence>
<keyword evidence="6" id="KW-0539">Nucleus</keyword>
<dbReference type="InterPro" id="IPR048866">
    <property type="entry name" value="ORC5_lid"/>
</dbReference>
<evidence type="ECO:0000256" key="2">
    <source>
        <dbReference type="ARBA" id="ARBA00006269"/>
    </source>
</evidence>
<evidence type="ECO:0000256" key="7">
    <source>
        <dbReference type="ARBA" id="ARBA00026084"/>
    </source>
</evidence>
<feature type="domain" description="Origin recognition complex subunit 5 C-terminal" evidence="11">
    <location>
        <begin position="315"/>
        <end position="438"/>
    </location>
</feature>
<proteinExistence type="inferred from homology"/>
<dbReference type="GO" id="GO:0006270">
    <property type="term" value="P:DNA replication initiation"/>
    <property type="evidence" value="ECO:0007669"/>
    <property type="project" value="TreeGrafter"/>
</dbReference>
<evidence type="ECO:0000256" key="3">
    <source>
        <dbReference type="ARBA" id="ARBA00022705"/>
    </source>
</evidence>
<dbReference type="Pfam" id="PF14630">
    <property type="entry name" value="ORC5_C"/>
    <property type="match status" value="1"/>
</dbReference>
<evidence type="ECO:0000259" key="12">
    <source>
        <dbReference type="Pfam" id="PF21639"/>
    </source>
</evidence>
<keyword evidence="4" id="KW-0547">Nucleotide-binding</keyword>
<feature type="domain" description="ORC5 lid" evidence="12">
    <location>
        <begin position="213"/>
        <end position="280"/>
    </location>
</feature>
<dbReference type="InterPro" id="IPR020796">
    <property type="entry name" value="ORC5"/>
</dbReference>
<dbReference type="GO" id="GO:0005524">
    <property type="term" value="F:ATP binding"/>
    <property type="evidence" value="ECO:0007669"/>
    <property type="project" value="UniProtKB-KW"/>
</dbReference>
<dbReference type="PANTHER" id="PTHR12705:SF0">
    <property type="entry name" value="ORIGIN RECOGNITION COMPLEX SUBUNIT 5"/>
    <property type="match status" value="1"/>
</dbReference>
<dbReference type="SUPFAM" id="SSF52540">
    <property type="entry name" value="P-loop containing nucleoside triphosphate hydrolases"/>
    <property type="match status" value="1"/>
</dbReference>
<dbReference type="InterPro" id="IPR041664">
    <property type="entry name" value="AAA_16"/>
</dbReference>
<dbReference type="Pfam" id="PF13191">
    <property type="entry name" value="AAA_16"/>
    <property type="match status" value="1"/>
</dbReference>
<evidence type="ECO:0000313" key="14">
    <source>
        <dbReference type="Proteomes" id="UP000261600"/>
    </source>
</evidence>
<protein>
    <recommendedName>
        <fullName evidence="9">Origin recognition complex subunit 5</fullName>
    </recommendedName>
</protein>
<name>A0A3Q3JLE4_MONAL</name>
<dbReference type="Pfam" id="PF21639">
    <property type="entry name" value="ORC5_lid"/>
    <property type="match status" value="1"/>
</dbReference>
<keyword evidence="3" id="KW-0235">DNA replication</keyword>
<dbReference type="Ensembl" id="ENSMALT00000021221.1">
    <property type="protein sequence ID" value="ENSMALP00000020818.1"/>
    <property type="gene ID" value="ENSMALG00000014546.1"/>
</dbReference>